<gene>
    <name evidence="4" type="ORF">ASN18_0516</name>
</gene>
<feature type="domain" description="HD" evidence="3">
    <location>
        <begin position="267"/>
        <end position="410"/>
    </location>
</feature>
<keyword evidence="2" id="KW-0472">Membrane</keyword>
<dbReference type="Gene3D" id="1.10.3210.10">
    <property type="entry name" value="Hypothetical protein af1432"/>
    <property type="match status" value="1"/>
</dbReference>
<keyword evidence="5" id="KW-1185">Reference proteome</keyword>
<comment type="caution">
    <text evidence="4">The sequence shown here is derived from an EMBL/GenBank/DDBJ whole genome shotgun (WGS) entry which is preliminary data.</text>
</comment>
<reference evidence="4 5" key="1">
    <citation type="submission" date="2015-11" db="EMBL/GenBank/DDBJ databases">
        <authorList>
            <person name="Lin W."/>
        </authorList>
    </citation>
    <scope>NUCLEOTIDE SEQUENCE [LARGE SCALE GENOMIC DNA]</scope>
    <source>
        <strain evidence="4 5">HCH-1</strain>
    </source>
</reference>
<dbReference type="InterPro" id="IPR052722">
    <property type="entry name" value="PgpH_phosphodiesterase"/>
</dbReference>
<dbReference type="CDD" id="cd00077">
    <property type="entry name" value="HDc"/>
    <property type="match status" value="1"/>
</dbReference>
<feature type="compositionally biased region" description="Basic and acidic residues" evidence="1">
    <location>
        <begin position="479"/>
        <end position="502"/>
    </location>
</feature>
<dbReference type="EMBL" id="LNQR01000021">
    <property type="protein sequence ID" value="KWT92685.1"/>
    <property type="molecule type" value="Genomic_DNA"/>
</dbReference>
<evidence type="ECO:0000313" key="5">
    <source>
        <dbReference type="Proteomes" id="UP000060487"/>
    </source>
</evidence>
<dbReference type="Proteomes" id="UP000060487">
    <property type="component" value="Unassembled WGS sequence"/>
</dbReference>
<accession>A0ABR5SIG0</accession>
<evidence type="ECO:0000256" key="2">
    <source>
        <dbReference type="SAM" id="Phobius"/>
    </source>
</evidence>
<evidence type="ECO:0000256" key="1">
    <source>
        <dbReference type="SAM" id="MobiDB-lite"/>
    </source>
</evidence>
<dbReference type="RefSeq" id="WP_085051047.1">
    <property type="nucleotide sequence ID" value="NZ_LNQR01000021.1"/>
</dbReference>
<feature type="transmembrane region" description="Helical" evidence="2">
    <location>
        <begin position="119"/>
        <end position="141"/>
    </location>
</feature>
<sequence>MKNTKSIKPFDILKNTIDQKIIYFVLICSLLISVTIVRSLDIANFIGIYLISIIAISIMFMDIFRYKPSYLKQQKMIILLGLMFFGTLVFGRLIEYIFINFTIGLGLHEQKTIIYGLPVQAGAMLVMLLFDPHTAIIFSFIISILSGIWQNDAYYTFYVFAGSIIAAFSVIRCKKRSDIIKGGLYVSIANVISVIVFSMFSSNRTLGIIVPSLIFAMTSGITISAFTSIMLPILESIFKVTTDITLLELLDLNQPLMKNLMINAPGTYHHSVIVGNLVEAAAEDIGVNPLLARVSAYYHDIGKIKMPEYFVENQSGSISKHEKLTPHMSSMILISHVKEGLELADEYKLPELVKDIITQHHGTHIITYFYQKAKEEQSDPPKEEDYRYPGPKPQNRIAAIVMIADAVEAASRVLKDSTPARVSGLVEKIINTVLIDGQLTECELTLKDIHKIKERFTFILIGILHKRIEYPGFDFNKGAKKEGEQHKNVDRESQQKEKDKPALDQTPGGLSPNVIKFTKGGTSASKG</sequence>
<dbReference type="Pfam" id="PF07698">
    <property type="entry name" value="7TM-7TMR_HD"/>
    <property type="match status" value="1"/>
</dbReference>
<proteinExistence type="predicted"/>
<keyword evidence="2" id="KW-0812">Transmembrane</keyword>
<dbReference type="Pfam" id="PF01966">
    <property type="entry name" value="HD"/>
    <property type="match status" value="1"/>
</dbReference>
<organism evidence="4 5">
    <name type="scientific">Candidatus Magnetominusculus xianensis</name>
    <dbReference type="NCBI Taxonomy" id="1748249"/>
    <lineage>
        <taxon>Bacteria</taxon>
        <taxon>Pseudomonadati</taxon>
        <taxon>Nitrospirota</taxon>
        <taxon>Nitrospiria</taxon>
        <taxon>Nitrospirales</taxon>
        <taxon>Nitrospiraceae</taxon>
        <taxon>Candidatus Magnetominusculus</taxon>
    </lineage>
</organism>
<feature type="transmembrane region" description="Helical" evidence="2">
    <location>
        <begin position="21"/>
        <end position="40"/>
    </location>
</feature>
<evidence type="ECO:0000259" key="3">
    <source>
        <dbReference type="PROSITE" id="PS51831"/>
    </source>
</evidence>
<dbReference type="NCBIfam" id="TIGR00277">
    <property type="entry name" value="HDIG"/>
    <property type="match status" value="1"/>
</dbReference>
<dbReference type="PANTHER" id="PTHR36442:SF1">
    <property type="entry name" value="CYCLIC-DI-AMP PHOSPHODIESTERASE PGPH"/>
    <property type="match status" value="1"/>
</dbReference>
<dbReference type="InterPro" id="IPR006675">
    <property type="entry name" value="HDIG_dom"/>
</dbReference>
<protein>
    <submittedName>
        <fullName evidence="4">Domain HDIG</fullName>
    </submittedName>
</protein>
<feature type="transmembrane region" description="Helical" evidence="2">
    <location>
        <begin position="213"/>
        <end position="234"/>
    </location>
</feature>
<feature type="transmembrane region" description="Helical" evidence="2">
    <location>
        <begin position="46"/>
        <end position="64"/>
    </location>
</feature>
<dbReference type="PANTHER" id="PTHR36442">
    <property type="entry name" value="CYCLIC-DI-AMP PHOSPHODIESTERASE PGPH"/>
    <property type="match status" value="1"/>
</dbReference>
<feature type="transmembrane region" description="Helical" evidence="2">
    <location>
        <begin position="153"/>
        <end position="171"/>
    </location>
</feature>
<dbReference type="SMART" id="SM00471">
    <property type="entry name" value="HDc"/>
    <property type="match status" value="1"/>
</dbReference>
<dbReference type="InterPro" id="IPR006674">
    <property type="entry name" value="HD_domain"/>
</dbReference>
<dbReference type="InterPro" id="IPR003607">
    <property type="entry name" value="HD/PDEase_dom"/>
</dbReference>
<dbReference type="InterPro" id="IPR011621">
    <property type="entry name" value="Metal-dep_PHydrolase_7TM_intra"/>
</dbReference>
<dbReference type="PROSITE" id="PS51831">
    <property type="entry name" value="HD"/>
    <property type="match status" value="1"/>
</dbReference>
<name>A0ABR5SIG0_9BACT</name>
<evidence type="ECO:0000313" key="4">
    <source>
        <dbReference type="EMBL" id="KWT92685.1"/>
    </source>
</evidence>
<dbReference type="SUPFAM" id="SSF109604">
    <property type="entry name" value="HD-domain/PDEase-like"/>
    <property type="match status" value="1"/>
</dbReference>
<keyword evidence="2" id="KW-1133">Transmembrane helix</keyword>
<feature type="transmembrane region" description="Helical" evidence="2">
    <location>
        <begin position="183"/>
        <end position="201"/>
    </location>
</feature>
<feature type="region of interest" description="Disordered" evidence="1">
    <location>
        <begin position="479"/>
        <end position="527"/>
    </location>
</feature>
<feature type="transmembrane region" description="Helical" evidence="2">
    <location>
        <begin position="76"/>
        <end position="99"/>
    </location>
</feature>